<proteinExistence type="predicted"/>
<dbReference type="InterPro" id="IPR021109">
    <property type="entry name" value="Peptidase_aspartic_dom_sf"/>
</dbReference>
<dbReference type="GO" id="GO:0006508">
    <property type="term" value="P:proteolysis"/>
    <property type="evidence" value="ECO:0007669"/>
    <property type="project" value="UniProtKB-KW"/>
</dbReference>
<dbReference type="Proteomes" id="UP000694867">
    <property type="component" value="Unplaced"/>
</dbReference>
<keyword evidence="15" id="KW-1185">Reference proteome</keyword>
<dbReference type="InterPro" id="IPR050951">
    <property type="entry name" value="Retrovirus_Pol_polyprotein"/>
</dbReference>
<dbReference type="Pfam" id="PF17921">
    <property type="entry name" value="Integrase_H2C2"/>
    <property type="match status" value="1"/>
</dbReference>
<dbReference type="SUPFAM" id="SSF53098">
    <property type="entry name" value="Ribonuclease H-like"/>
    <property type="match status" value="1"/>
</dbReference>
<dbReference type="GO" id="GO:0004519">
    <property type="term" value="F:endonuclease activity"/>
    <property type="evidence" value="ECO:0007669"/>
    <property type="project" value="UniProtKB-KW"/>
</dbReference>
<dbReference type="InterPro" id="IPR041577">
    <property type="entry name" value="RT_RNaseH_2"/>
</dbReference>
<reference evidence="16" key="1">
    <citation type="submission" date="2025-08" db="UniProtKB">
        <authorList>
            <consortium name="RefSeq"/>
        </authorList>
    </citation>
    <scope>IDENTIFICATION</scope>
</reference>
<keyword evidence="2" id="KW-0645">Protease</keyword>
<dbReference type="InterPro" id="IPR041588">
    <property type="entry name" value="Integrase_H2C2"/>
</dbReference>
<dbReference type="InterPro" id="IPR043128">
    <property type="entry name" value="Rev_trsase/Diguanyl_cyclase"/>
</dbReference>
<dbReference type="Gene3D" id="1.10.340.70">
    <property type="match status" value="1"/>
</dbReference>
<feature type="domain" description="CCHC-type" evidence="12">
    <location>
        <begin position="170"/>
        <end position="184"/>
    </location>
</feature>
<keyword evidence="6" id="KW-0064">Aspartyl protease</keyword>
<dbReference type="InterPro" id="IPR001878">
    <property type="entry name" value="Znf_CCHC"/>
</dbReference>
<evidence type="ECO:0000256" key="9">
    <source>
        <dbReference type="ARBA" id="ARBA00023125"/>
    </source>
</evidence>
<dbReference type="CDD" id="cd01647">
    <property type="entry name" value="RT_LTR"/>
    <property type="match status" value="1"/>
</dbReference>
<keyword evidence="5" id="KW-0540">Nuclease</keyword>
<dbReference type="InterPro" id="IPR036397">
    <property type="entry name" value="RNaseH_sf"/>
</dbReference>
<evidence type="ECO:0000256" key="8">
    <source>
        <dbReference type="ARBA" id="ARBA00022918"/>
    </source>
</evidence>
<dbReference type="Pfam" id="PF00665">
    <property type="entry name" value="rve"/>
    <property type="match status" value="1"/>
</dbReference>
<dbReference type="GO" id="GO:0008270">
    <property type="term" value="F:zinc ion binding"/>
    <property type="evidence" value="ECO:0007669"/>
    <property type="project" value="UniProtKB-KW"/>
</dbReference>
<protein>
    <recommendedName>
        <fullName evidence="1">RNA-directed DNA polymerase</fullName>
        <ecNumber evidence="1">2.7.7.49</ecNumber>
    </recommendedName>
</protein>
<keyword evidence="7" id="KW-0255">Endonuclease</keyword>
<dbReference type="Pfam" id="PF17919">
    <property type="entry name" value="RT_RNaseH_2"/>
    <property type="match status" value="1"/>
</dbReference>
<dbReference type="FunFam" id="1.10.340.70:FF:000004">
    <property type="entry name" value="Retrovirus-related Pol polyprotein from transposon 297-like Protein"/>
    <property type="match status" value="1"/>
</dbReference>
<evidence type="ECO:0000313" key="16">
    <source>
        <dbReference type="RefSeq" id="XP_003741639.1"/>
    </source>
</evidence>
<feature type="domain" description="CCHC-type" evidence="12">
    <location>
        <begin position="190"/>
        <end position="205"/>
    </location>
</feature>
<dbReference type="GO" id="GO:0015074">
    <property type="term" value="P:DNA integration"/>
    <property type="evidence" value="ECO:0007669"/>
    <property type="project" value="InterPro"/>
</dbReference>
<evidence type="ECO:0000259" key="13">
    <source>
        <dbReference type="PROSITE" id="PS50878"/>
    </source>
</evidence>
<dbReference type="GO" id="GO:0004190">
    <property type="term" value="F:aspartic-type endopeptidase activity"/>
    <property type="evidence" value="ECO:0007669"/>
    <property type="project" value="UniProtKB-KW"/>
</dbReference>
<keyword evidence="10" id="KW-0511">Multifunctional enzyme</keyword>
<keyword evidence="11" id="KW-0479">Metal-binding</keyword>
<dbReference type="Gene3D" id="2.40.70.10">
    <property type="entry name" value="Acid Proteases"/>
    <property type="match status" value="1"/>
</dbReference>
<evidence type="ECO:0000259" key="14">
    <source>
        <dbReference type="PROSITE" id="PS50994"/>
    </source>
</evidence>
<dbReference type="PANTHER" id="PTHR37984">
    <property type="entry name" value="PROTEIN CBG26694"/>
    <property type="match status" value="1"/>
</dbReference>
<dbReference type="GO" id="GO:0003677">
    <property type="term" value="F:DNA binding"/>
    <property type="evidence" value="ECO:0007669"/>
    <property type="project" value="UniProtKB-KW"/>
</dbReference>
<dbReference type="Gene3D" id="4.10.60.10">
    <property type="entry name" value="Zinc finger, CCHC-type"/>
    <property type="match status" value="1"/>
</dbReference>
<feature type="domain" description="Integrase catalytic" evidence="14">
    <location>
        <begin position="944"/>
        <end position="1108"/>
    </location>
</feature>
<dbReference type="GO" id="GO:0003964">
    <property type="term" value="F:RNA-directed DNA polymerase activity"/>
    <property type="evidence" value="ECO:0007669"/>
    <property type="project" value="UniProtKB-KW"/>
</dbReference>
<dbReference type="Gene3D" id="3.10.20.370">
    <property type="match status" value="1"/>
</dbReference>
<evidence type="ECO:0000256" key="7">
    <source>
        <dbReference type="ARBA" id="ARBA00022759"/>
    </source>
</evidence>
<keyword evidence="3" id="KW-0808">Transferase</keyword>
<keyword evidence="4" id="KW-0548">Nucleotidyltransferase</keyword>
<keyword evidence="9" id="KW-0238">DNA-binding</keyword>
<accession>A0AAJ6QPJ0</accession>
<dbReference type="PANTHER" id="PTHR37984:SF5">
    <property type="entry name" value="PROTEIN NYNRIN-LIKE"/>
    <property type="match status" value="1"/>
</dbReference>
<dbReference type="CDD" id="cd09274">
    <property type="entry name" value="RNase_HI_RT_Ty3"/>
    <property type="match status" value="1"/>
</dbReference>
<dbReference type="FunFam" id="3.30.70.270:FF:000026">
    <property type="entry name" value="Transposon Ty3-G Gag-Pol polyprotein"/>
    <property type="match status" value="1"/>
</dbReference>
<dbReference type="GeneID" id="100898548"/>
<keyword evidence="7" id="KW-0378">Hydrolase</keyword>
<dbReference type="GO" id="GO:0042575">
    <property type="term" value="C:DNA polymerase complex"/>
    <property type="evidence" value="ECO:0007669"/>
    <property type="project" value="UniProtKB-ARBA"/>
</dbReference>
<feature type="domain" description="Reverse transcriptase" evidence="13">
    <location>
        <begin position="411"/>
        <end position="590"/>
    </location>
</feature>
<sequence length="1178" mass="134367">MGSAAYAKLYDKIHPEKKPCDLTFDEIIKQVNQIYEPEENLFGSRIAFRKLVQAQGESLAEFEARLRKSCTDCAWRDAELQFNLMEQFIAGLINKQMKQAVLMKSDKFTKFSELFDFAMSVEMARKTVSVSEPVSSSGYSVNFVKDRSAKSHKRPFLKPKANFRGKQPACYRCGDKSHLAPACRHKSTTCATCGKSGHIQQVCRSGQKHNFIQLEELPFHFVESDDPIRVTVLINNHPVRMEIDSGSGISTMPLQEFQRILPGYQRFETDICLRTATGESFTPHSYAMVEVKLNNISSCLRLYLFDQPKFPTLFGRQWLRKFPLDFNKLMAKDVLQLQASSSSVTDCYKTRAKELLKKYKNLLKDGIGCIPNSEAKLELTTEKPHPVYMRARPVAHSLIKMTDGELDYLEKNDVIQKIDCSDWSHPIVIVPRAQGKKVRICGDFKVGINKYIRVDDHPLKNIRHALDNIGNGLRFTKLDISSAFLHLPVRVSDRKYLVVNTHRGLYQFNRMSNGLSNASAIWQRFIEGILAGIDGVECVIDDIIITAASDAEHLRRLEEVFARLDRHDIRLNADKCVFFEDTVTYCGFRLKHQEIFKCEDKVEAIRKAPTPTNVSEVRSFIGMIQFYAAFAPKLADLAHPLYALLKNDVKFVWDETADRAFQQIKSELCSPNVLTPFDPDKPLLLATDASPYGISAVLSHKFPDNSERPIAYYSRSLTPTERKYSQIDKEALGIRCGVEKFFYYIFGRRFKLITDSKPLVQIFSPHKALPPLSASRMQHYSIYLMNFNFDIVYRSTHDHGNADALSRLPLKSEQLQEMNAIDVFLVRQLQDLPLNLVDIVRETKKSLELKPLLDFLHGSGRRNEMTKFFGIDLIEFSLLDQSVILRGHRIVIPESCRKRVLCELHEGHYGILKMKCLARQHVWWPSLDKDIEELASGCIACLTHARNPPKMIHNWEQTSYCFQRIHLDYAGPIGNKYILLLVDAHSKWLEAFVTNDKTSATTLKHLRETIARFGIPSIMVTDNDPTFVSHQMKTFCAANGITHKTSPAFHPASNGQVERYVATTKTALKKLSSEGGDLQENLTRFLYRQHMVISSTGGSPSSLMLGRELRSRLDLLREKPHAVSAEVYDDKNAKFKPAELVMVKDFRGRKPTWIPGKVERLLGKTMCSIRSVPANYDM</sequence>
<evidence type="ECO:0000259" key="12">
    <source>
        <dbReference type="PROSITE" id="PS50158"/>
    </source>
</evidence>
<dbReference type="SMART" id="SM00343">
    <property type="entry name" value="ZnF_C2HC"/>
    <property type="match status" value="2"/>
</dbReference>
<keyword evidence="11" id="KW-0863">Zinc-finger</keyword>
<evidence type="ECO:0000256" key="4">
    <source>
        <dbReference type="ARBA" id="ARBA00022695"/>
    </source>
</evidence>
<evidence type="ECO:0000256" key="1">
    <source>
        <dbReference type="ARBA" id="ARBA00012493"/>
    </source>
</evidence>
<evidence type="ECO:0000256" key="5">
    <source>
        <dbReference type="ARBA" id="ARBA00022722"/>
    </source>
</evidence>
<dbReference type="SUPFAM" id="SSF57756">
    <property type="entry name" value="Retrovirus zinc finger-like domains"/>
    <property type="match status" value="1"/>
</dbReference>
<dbReference type="InterPro" id="IPR012337">
    <property type="entry name" value="RNaseH-like_sf"/>
</dbReference>
<dbReference type="AlphaFoldDB" id="A0AAJ6QPJ0"/>
<name>A0AAJ6QPJ0_9ACAR</name>
<dbReference type="InterPro" id="IPR001584">
    <property type="entry name" value="Integrase_cat-core"/>
</dbReference>
<dbReference type="SUPFAM" id="SSF50630">
    <property type="entry name" value="Acid proteases"/>
    <property type="match status" value="1"/>
</dbReference>
<organism evidence="15 16">
    <name type="scientific">Galendromus occidentalis</name>
    <name type="common">western predatory mite</name>
    <dbReference type="NCBI Taxonomy" id="34638"/>
    <lineage>
        <taxon>Eukaryota</taxon>
        <taxon>Metazoa</taxon>
        <taxon>Ecdysozoa</taxon>
        <taxon>Arthropoda</taxon>
        <taxon>Chelicerata</taxon>
        <taxon>Arachnida</taxon>
        <taxon>Acari</taxon>
        <taxon>Parasitiformes</taxon>
        <taxon>Mesostigmata</taxon>
        <taxon>Gamasina</taxon>
        <taxon>Phytoseioidea</taxon>
        <taxon>Phytoseiidae</taxon>
        <taxon>Typhlodrominae</taxon>
        <taxon>Galendromus</taxon>
    </lineage>
</organism>
<dbReference type="InterPro" id="IPR043502">
    <property type="entry name" value="DNA/RNA_pol_sf"/>
</dbReference>
<dbReference type="Gene3D" id="3.30.70.270">
    <property type="match status" value="2"/>
</dbReference>
<evidence type="ECO:0000256" key="6">
    <source>
        <dbReference type="ARBA" id="ARBA00022750"/>
    </source>
</evidence>
<keyword evidence="8" id="KW-0695">RNA-directed DNA polymerase</keyword>
<dbReference type="EC" id="2.7.7.49" evidence="1"/>
<dbReference type="PROSITE" id="PS50878">
    <property type="entry name" value="RT_POL"/>
    <property type="match status" value="1"/>
</dbReference>
<dbReference type="SUPFAM" id="SSF56672">
    <property type="entry name" value="DNA/RNA polymerases"/>
    <property type="match status" value="1"/>
</dbReference>
<dbReference type="RefSeq" id="XP_003741639.1">
    <property type="nucleotide sequence ID" value="XM_003741591.1"/>
</dbReference>
<dbReference type="PROSITE" id="PS50158">
    <property type="entry name" value="ZF_CCHC"/>
    <property type="match status" value="2"/>
</dbReference>
<dbReference type="FunFam" id="3.10.20.370:FF:000001">
    <property type="entry name" value="Retrovirus-related Pol polyprotein from transposon 17.6-like protein"/>
    <property type="match status" value="1"/>
</dbReference>
<dbReference type="InterPro" id="IPR036875">
    <property type="entry name" value="Znf_CCHC_sf"/>
</dbReference>
<dbReference type="Gene3D" id="3.30.420.10">
    <property type="entry name" value="Ribonuclease H-like superfamily/Ribonuclease H"/>
    <property type="match status" value="1"/>
</dbReference>
<evidence type="ECO:0000256" key="3">
    <source>
        <dbReference type="ARBA" id="ARBA00022679"/>
    </source>
</evidence>
<dbReference type="Gene3D" id="3.10.10.10">
    <property type="entry name" value="HIV Type 1 Reverse Transcriptase, subunit A, domain 1"/>
    <property type="match status" value="1"/>
</dbReference>
<dbReference type="KEGG" id="goe:100898548"/>
<evidence type="ECO:0000256" key="11">
    <source>
        <dbReference type="PROSITE-ProRule" id="PRU00047"/>
    </source>
</evidence>
<dbReference type="InterPro" id="IPR000477">
    <property type="entry name" value="RT_dom"/>
</dbReference>
<evidence type="ECO:0000313" key="15">
    <source>
        <dbReference type="Proteomes" id="UP000694867"/>
    </source>
</evidence>
<evidence type="ECO:0000256" key="2">
    <source>
        <dbReference type="ARBA" id="ARBA00022670"/>
    </source>
</evidence>
<keyword evidence="11" id="KW-0862">Zinc</keyword>
<gene>
    <name evidence="16" type="primary">LOC100898548</name>
</gene>
<dbReference type="PROSITE" id="PS50994">
    <property type="entry name" value="INTEGRASE"/>
    <property type="match status" value="1"/>
</dbReference>
<evidence type="ECO:0000256" key="10">
    <source>
        <dbReference type="ARBA" id="ARBA00023268"/>
    </source>
</evidence>
<dbReference type="Pfam" id="PF00078">
    <property type="entry name" value="RVT_1"/>
    <property type="match status" value="1"/>
</dbReference>